<dbReference type="InterPro" id="IPR056077">
    <property type="entry name" value="DUF7660"/>
</dbReference>
<evidence type="ECO:0000313" key="3">
    <source>
        <dbReference type="Proteomes" id="UP000311713"/>
    </source>
</evidence>
<reference evidence="2 3" key="1">
    <citation type="submission" date="2019-06" db="EMBL/GenBank/DDBJ databases">
        <title>Draft genome of Streptomyces sedi sp. JCM16909.</title>
        <authorList>
            <person name="Klykleung N."/>
            <person name="Tanasupawat S."/>
            <person name="Kudo T."/>
            <person name="Yuki M."/>
            <person name="Ohkuma M."/>
        </authorList>
    </citation>
    <scope>NUCLEOTIDE SEQUENCE [LARGE SCALE GENOMIC DNA]</scope>
    <source>
        <strain evidence="2 3">JCM 16909</strain>
    </source>
</reference>
<comment type="caution">
    <text evidence="2">The sequence shown here is derived from an EMBL/GenBank/DDBJ whole genome shotgun (WGS) entry which is preliminary data.</text>
</comment>
<keyword evidence="3" id="KW-1185">Reference proteome</keyword>
<gene>
    <name evidence="2" type="ORF">FH715_01645</name>
</gene>
<evidence type="ECO:0000313" key="2">
    <source>
        <dbReference type="EMBL" id="TNM34411.1"/>
    </source>
</evidence>
<dbReference type="Proteomes" id="UP000311713">
    <property type="component" value="Unassembled WGS sequence"/>
</dbReference>
<proteinExistence type="predicted"/>
<evidence type="ECO:0000259" key="1">
    <source>
        <dbReference type="Pfam" id="PF24693"/>
    </source>
</evidence>
<accession>A0A5C4VF05</accession>
<dbReference type="OrthoDB" id="1373771at2"/>
<organism evidence="2 3">
    <name type="scientific">Streptomyces sedi</name>
    <dbReference type="NCBI Taxonomy" id="555059"/>
    <lineage>
        <taxon>Bacteria</taxon>
        <taxon>Bacillati</taxon>
        <taxon>Actinomycetota</taxon>
        <taxon>Actinomycetes</taxon>
        <taxon>Kitasatosporales</taxon>
        <taxon>Streptomycetaceae</taxon>
        <taxon>Streptomyces</taxon>
    </lineage>
</organism>
<dbReference type="Pfam" id="PF24693">
    <property type="entry name" value="DUF7660"/>
    <property type="match status" value="1"/>
</dbReference>
<sequence length="85" mass="9686">MTMPAPDLSGITSRQELAAYLLRLAQRVEQGEIRQENEQSVDYVKAAAYWTRSMHGFFANQGKETPEQPDWALIAMIFSAAFIYE</sequence>
<protein>
    <recommendedName>
        <fullName evidence="1">DUF7660 domain-containing protein</fullName>
    </recommendedName>
</protein>
<dbReference type="EMBL" id="VDGT01000001">
    <property type="protein sequence ID" value="TNM34411.1"/>
    <property type="molecule type" value="Genomic_DNA"/>
</dbReference>
<feature type="domain" description="DUF7660" evidence="1">
    <location>
        <begin position="13"/>
        <end position="85"/>
    </location>
</feature>
<name>A0A5C4VF05_9ACTN</name>
<dbReference type="AlphaFoldDB" id="A0A5C4VF05"/>